<dbReference type="RefSeq" id="WP_011812349.1">
    <property type="nucleotide sequence ID" value="NC_008786.1"/>
</dbReference>
<dbReference type="GeneID" id="76464042"/>
<dbReference type="InterPro" id="IPR013783">
    <property type="entry name" value="Ig-like_fold"/>
</dbReference>
<evidence type="ECO:0000313" key="2">
    <source>
        <dbReference type="Proteomes" id="UP000000374"/>
    </source>
</evidence>
<dbReference type="EMBL" id="CP000542">
    <property type="protein sequence ID" value="ABM60367.1"/>
    <property type="molecule type" value="Genomic_DNA"/>
</dbReference>
<dbReference type="STRING" id="391735.Veis_4670"/>
<accession>A1WRW0</accession>
<proteinExistence type="predicted"/>
<dbReference type="Proteomes" id="UP000000374">
    <property type="component" value="Chromosome"/>
</dbReference>
<sequence length="60" mass="6184">MKFIIDGKAVCALRAAPYSYSWTPAKTGAASIEVLAADAAGNVASASVNVRVEGMQPEDL</sequence>
<evidence type="ECO:0000313" key="1">
    <source>
        <dbReference type="EMBL" id="ABM60367.1"/>
    </source>
</evidence>
<name>A1WRW0_VEREI</name>
<dbReference type="Gene3D" id="2.60.40.10">
    <property type="entry name" value="Immunoglobulins"/>
    <property type="match status" value="1"/>
</dbReference>
<organism evidence="1 2">
    <name type="scientific">Verminephrobacter eiseniae (strain EF01-2)</name>
    <dbReference type="NCBI Taxonomy" id="391735"/>
    <lineage>
        <taxon>Bacteria</taxon>
        <taxon>Pseudomonadati</taxon>
        <taxon>Pseudomonadota</taxon>
        <taxon>Betaproteobacteria</taxon>
        <taxon>Burkholderiales</taxon>
        <taxon>Comamonadaceae</taxon>
        <taxon>Verminephrobacter</taxon>
    </lineage>
</organism>
<keyword evidence="2" id="KW-1185">Reference proteome</keyword>
<protein>
    <submittedName>
        <fullName evidence="1">Uncharacterized protein</fullName>
    </submittedName>
</protein>
<gene>
    <name evidence="1" type="ordered locus">Veis_4670</name>
</gene>
<dbReference type="HOGENOM" id="CLU_2940548_0_0_4"/>
<reference evidence="2" key="1">
    <citation type="submission" date="2006-12" db="EMBL/GenBank/DDBJ databases">
        <title>Complete sequence of chromosome 1 of Verminephrobacter eiseniae EF01-2.</title>
        <authorList>
            <person name="Copeland A."/>
            <person name="Lucas S."/>
            <person name="Lapidus A."/>
            <person name="Barry K."/>
            <person name="Detter J.C."/>
            <person name="Glavina del Rio T."/>
            <person name="Dalin E."/>
            <person name="Tice H."/>
            <person name="Pitluck S."/>
            <person name="Chertkov O."/>
            <person name="Brettin T."/>
            <person name="Bruce D."/>
            <person name="Han C."/>
            <person name="Tapia R."/>
            <person name="Gilna P."/>
            <person name="Schmutz J."/>
            <person name="Larimer F."/>
            <person name="Land M."/>
            <person name="Hauser L."/>
            <person name="Kyrpides N."/>
            <person name="Kim E."/>
            <person name="Stahl D."/>
            <person name="Richardson P."/>
        </authorList>
    </citation>
    <scope>NUCLEOTIDE SEQUENCE [LARGE SCALE GENOMIC DNA]</scope>
    <source>
        <strain evidence="2">EF01-2</strain>
    </source>
</reference>
<dbReference type="KEGG" id="vei:Veis_4670"/>
<dbReference type="AlphaFoldDB" id="A1WRW0"/>